<dbReference type="EMBL" id="KP085586">
    <property type="protein sequence ID" value="AIZ95075.1"/>
    <property type="molecule type" value="Genomic_DNA"/>
</dbReference>
<evidence type="ECO:0000313" key="1">
    <source>
        <dbReference type="EMBL" id="AIZ95075.1"/>
    </source>
</evidence>
<dbReference type="OrthoDB" id="21726at10239"/>
<dbReference type="Proteomes" id="UP000030926">
    <property type="component" value="Segment"/>
</dbReference>
<evidence type="ECO:0000313" key="2">
    <source>
        <dbReference type="Proteomes" id="UP000030926"/>
    </source>
</evidence>
<gene>
    <name evidence="1" type="ORF">pSf2_050</name>
</gene>
<protein>
    <submittedName>
        <fullName evidence="1">Uncharacterized protein</fullName>
    </submittedName>
</protein>
<dbReference type="KEGG" id="vg:22807776"/>
<proteinExistence type="predicted"/>
<name>A0A0A7NPU1_9CAUD</name>
<keyword evidence="2" id="KW-1185">Reference proteome</keyword>
<reference evidence="1 2" key="2">
    <citation type="journal article" date="2016" name="Curr. Microbiol.">
        <title>Isolation and Comparative Genomic Analysis of T1-Like Shigella Bacteriophage pSf-2.</title>
        <authorList>
            <person name="Jun J.W."/>
            <person name="Kim H.J."/>
            <person name="Yun S.K."/>
            <person name="Chai J.Y."/>
            <person name="Lee B.C."/>
            <person name="Park S.C."/>
        </authorList>
    </citation>
    <scope>NUCLEOTIDE SEQUENCE [LARGE SCALE GENOMIC DNA]</scope>
</reference>
<dbReference type="GeneID" id="22807776"/>
<sequence length="69" mass="7875">MMVSTDKFFTCTKTSEVFELVHTDNGDFMHDGCDAFIEVKESDYDDGVYYNPAVNTQFFTPIEEEGDEA</sequence>
<dbReference type="RefSeq" id="YP_009112988.1">
    <property type="nucleotide sequence ID" value="NC_026010.1"/>
</dbReference>
<accession>A0A0A7NPU1</accession>
<organism evidence="1 2">
    <name type="scientific">Shigella phage pSf-2</name>
    <dbReference type="NCBI Taxonomy" id="1572702"/>
    <lineage>
        <taxon>Viruses</taxon>
        <taxon>Duplodnaviria</taxon>
        <taxon>Heunggongvirae</taxon>
        <taxon>Uroviricota</taxon>
        <taxon>Caudoviricetes</taxon>
        <taxon>Drexlerviridae</taxon>
        <taxon>Tunavirinae</taxon>
        <taxon>Tunavirus</taxon>
        <taxon>Tunavirus PSf2</taxon>
    </lineage>
</organism>
<reference evidence="2" key="1">
    <citation type="submission" date="2014-10" db="EMBL/GenBank/DDBJ databases">
        <title>Characterization and complete genome sequence of the Shigella flexneri bacteriophage pSf-2.</title>
        <authorList>
            <person name="Jun J.W."/>
            <person name="Park S.C."/>
        </authorList>
    </citation>
    <scope>NUCLEOTIDE SEQUENCE [LARGE SCALE GENOMIC DNA]</scope>
</reference>